<gene>
    <name evidence="1" type="primary">WBGene00096005</name>
</gene>
<protein>
    <submittedName>
        <fullName evidence="1">Uncharacterized protein</fullName>
    </submittedName>
</protein>
<accession>A0A8R1U6S7</accession>
<dbReference type="InterPro" id="IPR004245">
    <property type="entry name" value="DUF229"/>
</dbReference>
<sequence length="1049" mass="119418">MLSQRKSHHEHERILKKFFSSCGINVQHMHLTGLPACGIVETLKTIKPQVPEARMVFINCLSIEGCTKNLLSQIRKGFKLKNSRSDNIDTLQQDLNSCFEEKAGRFVCILLEAHALNAFTSSFLKAFFDVSRKTLNGRFSFVTVSHLPWIGFQREVNSCAAEPYSLLFRVPSQDEMIEAVENVETMPVQFIKICADHLIPTSNNPNVIMNLVRETWSTVNKDEWNKKSELDKFLNHLDNKKRCDGTEWLDSSSSLLSDASKLVLVASYCASHNHPASDKRYLIKSHNKEKVKPNQRANESSGIPKMFDLERLLFIREALIQIYPDLNENCMGMEPRLLVNSLISMNRIILVSSKENLDWPKMKCVTPFETIRLLAHCGLQMGGSWFRFRQVLIVVLALFTLGVLFHSYSTSSQVSTFVSQPLTLPLTEARSNLTISVVGRDDGSRRNTSSRSLDTHTCNIPKLEINGTEVIHFFHKPPPLVCDKTGEKNWGYLDDDAKFALIPERKGAKCNAISFTRVNDNSLTRGSSIEMNEGDTLPSDFVTIRCNLNGKTWSGLMMSVVRLDKRIEELKDKKRGDDWSGLDVYFLGFDSLSQMSFRRTLPKTVEFLEKELGSVVLNGYNIVGDGTPQAFIPILTGSTEEELPLTRKRFKTAKFVDEVYPFAWRNFSDNGYITGYGEDAANIGTFTYRLKGFLNQPTDHYTRTFFQEAEKVHKDWKCVGSEPLHQSWLRYAKEFMDRYTLPRFLLMHFSLLSHDDINLVGVMDADLSTHLSTMKKRGAFDNALVIVMADHGHRFAKLRETHQGQLEERLPFFSLALPKSFRESERGKEAWSNLQVNKDRLTTPFDIHSTLLHILHWPTDFKTEQDPSVSRSLSLWQPIPSSRSCSQAGIAPHWCTCLNWKDAMATQADKETSYAIGRAIVKAMNEETEKERKYCAPLTLKEIHYSKKLVPNDGLMAYKNTKDADGFVPDLSGTTKTAFAHYQLKLGTTPGRAVYEVTVLYYTSEKRVEIDLTAISHTNKYGDDPHCIVDRNYFLATYCVCYDRIGTTD</sequence>
<dbReference type="EnsemblMetazoa" id="PPA06451.1">
    <property type="protein sequence ID" value="PPA06451.1"/>
    <property type="gene ID" value="WBGene00096005"/>
</dbReference>
<dbReference type="InterPro" id="IPR047088">
    <property type="entry name" value="ORC5_C"/>
</dbReference>
<reference evidence="2" key="1">
    <citation type="journal article" date="2008" name="Nat. Genet.">
        <title>The Pristionchus pacificus genome provides a unique perspective on nematode lifestyle and parasitism.</title>
        <authorList>
            <person name="Dieterich C."/>
            <person name="Clifton S.W."/>
            <person name="Schuster L.N."/>
            <person name="Chinwalla A."/>
            <person name="Delehaunty K."/>
            <person name="Dinkelacker I."/>
            <person name="Fulton L."/>
            <person name="Fulton R."/>
            <person name="Godfrey J."/>
            <person name="Minx P."/>
            <person name="Mitreva M."/>
            <person name="Roeseler W."/>
            <person name="Tian H."/>
            <person name="Witte H."/>
            <person name="Yang S.P."/>
            <person name="Wilson R.K."/>
            <person name="Sommer R.J."/>
        </authorList>
    </citation>
    <scope>NUCLEOTIDE SEQUENCE [LARGE SCALE GENOMIC DNA]</scope>
    <source>
        <strain evidence="2">PS312</strain>
    </source>
</reference>
<dbReference type="PANTHER" id="PTHR10974">
    <property type="entry name" value="FI08016P-RELATED"/>
    <property type="match status" value="1"/>
</dbReference>
<dbReference type="AlphaFoldDB" id="A0A2A6BYW5"/>
<dbReference type="Gene3D" id="3.40.720.10">
    <property type="entry name" value="Alkaline Phosphatase, subunit A"/>
    <property type="match status" value="1"/>
</dbReference>
<dbReference type="FunFam" id="3.40.720.10:FF:000017">
    <property type="entry name" value="Predicted protein"/>
    <property type="match status" value="1"/>
</dbReference>
<reference evidence="1" key="2">
    <citation type="submission" date="2022-06" db="UniProtKB">
        <authorList>
            <consortium name="EnsemblMetazoa"/>
        </authorList>
    </citation>
    <scope>IDENTIFICATION</scope>
    <source>
        <strain evidence="1">PS312</strain>
    </source>
</reference>
<accession>A0A2A6BYW5</accession>
<organism evidence="1 2">
    <name type="scientific">Pristionchus pacificus</name>
    <name type="common">Parasitic nematode worm</name>
    <dbReference type="NCBI Taxonomy" id="54126"/>
    <lineage>
        <taxon>Eukaryota</taxon>
        <taxon>Metazoa</taxon>
        <taxon>Ecdysozoa</taxon>
        <taxon>Nematoda</taxon>
        <taxon>Chromadorea</taxon>
        <taxon>Rhabditida</taxon>
        <taxon>Rhabditina</taxon>
        <taxon>Diplogasteromorpha</taxon>
        <taxon>Diplogasteroidea</taxon>
        <taxon>Neodiplogasteridae</taxon>
        <taxon>Pristionchus</taxon>
    </lineage>
</organism>
<evidence type="ECO:0000313" key="2">
    <source>
        <dbReference type="Proteomes" id="UP000005239"/>
    </source>
</evidence>
<dbReference type="SUPFAM" id="SSF53649">
    <property type="entry name" value="Alkaline phosphatase-like"/>
    <property type="match status" value="1"/>
</dbReference>
<keyword evidence="2" id="KW-1185">Reference proteome</keyword>
<dbReference type="Proteomes" id="UP000005239">
    <property type="component" value="Unassembled WGS sequence"/>
</dbReference>
<dbReference type="CDD" id="cd16021">
    <property type="entry name" value="ALP_like"/>
    <property type="match status" value="1"/>
</dbReference>
<dbReference type="PANTHER" id="PTHR10974:SF1">
    <property type="entry name" value="FI08016P-RELATED"/>
    <property type="match status" value="1"/>
</dbReference>
<dbReference type="InterPro" id="IPR017850">
    <property type="entry name" value="Alkaline_phosphatase_core_sf"/>
</dbReference>
<dbReference type="Pfam" id="PF14630">
    <property type="entry name" value="ORC5_C"/>
    <property type="match status" value="1"/>
</dbReference>
<evidence type="ECO:0000313" key="1">
    <source>
        <dbReference type="EnsemblMetazoa" id="PPA06451.1"/>
    </source>
</evidence>
<dbReference type="Pfam" id="PF02995">
    <property type="entry name" value="DUF229"/>
    <property type="match status" value="1"/>
</dbReference>
<proteinExistence type="predicted"/>
<name>A0A2A6BYW5_PRIPA</name>